<comment type="similarity">
    <text evidence="1">Belongs to the peptidase S33 family.</text>
</comment>
<reference evidence="4 5" key="1">
    <citation type="submission" date="2018-07" db="EMBL/GenBank/DDBJ databases">
        <title>Mechanisms of high-level aminoglycoside resistance among Gram-negative pathogens in Brazil.</title>
        <authorList>
            <person name="Ballaben A.S."/>
            <person name="Darini A.L.C."/>
            <person name="Doi Y."/>
        </authorList>
    </citation>
    <scope>NUCLEOTIDE SEQUENCE [LARGE SCALE GENOMIC DNA]</scope>
    <source>
        <strain evidence="4 5">B2-305</strain>
    </source>
</reference>
<dbReference type="PANTHER" id="PTHR12277:SF81">
    <property type="entry name" value="PROTEIN ABHD13"/>
    <property type="match status" value="1"/>
</dbReference>
<sequence length="239" mass="26221">MKRLLIPLLVLGALFLGGCSSLLFYPEPVVQITPARAGLEYRDVTLTTADGVRLRAWWLPAKKGVPVKGTVLYLHGNGGNLSWHLGGTWWLPAEGYQVLMLDYRGYGQSEGQPGLPEVYRDIDAAFAWLDQAPEVKGTERVLLGQSLGGALAIHYLAEHPQRQGQFKALVFDGVPASYRGIARHMLDGSWLTWPLQVPLSWLVPDDDSAIHSVARLSGAPMLFFHSIDDTIVPLENGIA</sequence>
<dbReference type="PRINTS" id="PR00793">
    <property type="entry name" value="PROAMNOPTASE"/>
</dbReference>
<evidence type="ECO:0000256" key="2">
    <source>
        <dbReference type="ARBA" id="ARBA00022801"/>
    </source>
</evidence>
<gene>
    <name evidence="4" type="ORF">DT376_02400</name>
</gene>
<accession>A0A367MH20</accession>
<dbReference type="AlphaFoldDB" id="A0A367MH20"/>
<dbReference type="EMBL" id="QORE01000034">
    <property type="protein sequence ID" value="RCI76442.1"/>
    <property type="molecule type" value="Genomic_DNA"/>
</dbReference>
<evidence type="ECO:0000313" key="5">
    <source>
        <dbReference type="Proteomes" id="UP000253594"/>
    </source>
</evidence>
<dbReference type="InterPro" id="IPR000073">
    <property type="entry name" value="AB_hydrolase_1"/>
</dbReference>
<dbReference type="Proteomes" id="UP000253594">
    <property type="component" value="Unassembled WGS sequence"/>
</dbReference>
<comment type="caution">
    <text evidence="4">The sequence shown here is derived from an EMBL/GenBank/DDBJ whole genome shotgun (WGS) entry which is preliminary data.</text>
</comment>
<protein>
    <submittedName>
        <fullName evidence="4">Alpha/beta hydrolase</fullName>
    </submittedName>
</protein>
<dbReference type="PRINTS" id="PR00111">
    <property type="entry name" value="ABHYDROLASE"/>
</dbReference>
<feature type="domain" description="Serine aminopeptidase S33" evidence="3">
    <location>
        <begin position="67"/>
        <end position="171"/>
    </location>
</feature>
<dbReference type="GO" id="GO:0008233">
    <property type="term" value="F:peptidase activity"/>
    <property type="evidence" value="ECO:0007669"/>
    <property type="project" value="InterPro"/>
</dbReference>
<dbReference type="Pfam" id="PF12146">
    <property type="entry name" value="Hydrolase_4"/>
    <property type="match status" value="1"/>
</dbReference>
<dbReference type="InterPro" id="IPR029058">
    <property type="entry name" value="AB_hydrolase_fold"/>
</dbReference>
<evidence type="ECO:0000259" key="3">
    <source>
        <dbReference type="Pfam" id="PF12146"/>
    </source>
</evidence>
<proteinExistence type="inferred from homology"/>
<keyword evidence="2 4" id="KW-0378">Hydrolase</keyword>
<feature type="non-terminal residue" evidence="4">
    <location>
        <position position="239"/>
    </location>
</feature>
<dbReference type="InterPro" id="IPR022742">
    <property type="entry name" value="Hydrolase_4"/>
</dbReference>
<dbReference type="PANTHER" id="PTHR12277">
    <property type="entry name" value="ALPHA/BETA HYDROLASE DOMAIN-CONTAINING PROTEIN"/>
    <property type="match status" value="1"/>
</dbReference>
<dbReference type="Gene3D" id="3.40.50.1820">
    <property type="entry name" value="alpha/beta hydrolase"/>
    <property type="match status" value="1"/>
</dbReference>
<organism evidence="4 5">
    <name type="scientific">Pseudomonas aeruginosa</name>
    <dbReference type="NCBI Taxonomy" id="287"/>
    <lineage>
        <taxon>Bacteria</taxon>
        <taxon>Pseudomonadati</taxon>
        <taxon>Pseudomonadota</taxon>
        <taxon>Gammaproteobacteria</taxon>
        <taxon>Pseudomonadales</taxon>
        <taxon>Pseudomonadaceae</taxon>
        <taxon>Pseudomonas</taxon>
    </lineage>
</organism>
<dbReference type="SUPFAM" id="SSF53474">
    <property type="entry name" value="alpha/beta-Hydrolases"/>
    <property type="match status" value="1"/>
</dbReference>
<dbReference type="InterPro" id="IPR002410">
    <property type="entry name" value="Peptidase_S33"/>
</dbReference>
<name>A0A367MH20_PSEAI</name>
<dbReference type="PROSITE" id="PS51257">
    <property type="entry name" value="PROKAR_LIPOPROTEIN"/>
    <property type="match status" value="1"/>
</dbReference>
<evidence type="ECO:0000256" key="1">
    <source>
        <dbReference type="ARBA" id="ARBA00010088"/>
    </source>
</evidence>
<evidence type="ECO:0000313" key="4">
    <source>
        <dbReference type="EMBL" id="RCI76442.1"/>
    </source>
</evidence>
<dbReference type="GO" id="GO:0006508">
    <property type="term" value="P:proteolysis"/>
    <property type="evidence" value="ECO:0007669"/>
    <property type="project" value="InterPro"/>
</dbReference>